<dbReference type="AlphaFoldDB" id="A0A511MEL7"/>
<keyword evidence="1" id="KW-1277">Toxin-antitoxin system</keyword>
<accession>A0A511MEL7</accession>
<name>A0A511MEL7_9NOCA</name>
<sequence>MRLLLDTHVIVWWLTDDPALSDDLKERIEHDPDIYVSAATVWEVAIKQALGKLTGPIDLPEHVMGSGFLPLPISAEHATLAGRLPLIHRDPFDRMLVAQAQCEGLTLVTHDTWCQKYEVAILAA</sequence>
<dbReference type="InterPro" id="IPR041705">
    <property type="entry name" value="PIN_Sll0205"/>
</dbReference>
<evidence type="ECO:0000313" key="8">
    <source>
        <dbReference type="Proteomes" id="UP000321424"/>
    </source>
</evidence>
<dbReference type="PANTHER" id="PTHR36173:SF2">
    <property type="entry name" value="RIBONUCLEASE VAPC16"/>
    <property type="match status" value="1"/>
</dbReference>
<keyword evidence="4" id="KW-0378">Hydrolase</keyword>
<dbReference type="GO" id="GO:0004518">
    <property type="term" value="F:nuclease activity"/>
    <property type="evidence" value="ECO:0007669"/>
    <property type="project" value="UniProtKB-KW"/>
</dbReference>
<dbReference type="RefSeq" id="WP_147132256.1">
    <property type="nucleotide sequence ID" value="NZ_BJXA01000021.1"/>
</dbReference>
<dbReference type="InterPro" id="IPR002716">
    <property type="entry name" value="PIN_dom"/>
</dbReference>
<dbReference type="PANTHER" id="PTHR36173">
    <property type="entry name" value="RIBONUCLEASE VAPC16-RELATED"/>
    <property type="match status" value="1"/>
</dbReference>
<dbReference type="Gene3D" id="3.40.50.1010">
    <property type="entry name" value="5'-nuclease"/>
    <property type="match status" value="1"/>
</dbReference>
<dbReference type="SUPFAM" id="SSF88723">
    <property type="entry name" value="PIN domain-like"/>
    <property type="match status" value="1"/>
</dbReference>
<dbReference type="InterPro" id="IPR029060">
    <property type="entry name" value="PIN-like_dom_sf"/>
</dbReference>
<keyword evidence="2" id="KW-0540">Nuclease</keyword>
<dbReference type="GO" id="GO:0046872">
    <property type="term" value="F:metal ion binding"/>
    <property type="evidence" value="ECO:0007669"/>
    <property type="project" value="UniProtKB-KW"/>
</dbReference>
<evidence type="ECO:0000256" key="2">
    <source>
        <dbReference type="ARBA" id="ARBA00022722"/>
    </source>
</evidence>
<dbReference type="GO" id="GO:0016787">
    <property type="term" value="F:hydrolase activity"/>
    <property type="evidence" value="ECO:0007669"/>
    <property type="project" value="UniProtKB-KW"/>
</dbReference>
<keyword evidence="3" id="KW-0479">Metal-binding</keyword>
<evidence type="ECO:0000256" key="5">
    <source>
        <dbReference type="ARBA" id="ARBA00022842"/>
    </source>
</evidence>
<keyword evidence="5" id="KW-0460">Magnesium</keyword>
<proteinExistence type="predicted"/>
<dbReference type="OrthoDB" id="9798990at2"/>
<comment type="caution">
    <text evidence="7">The sequence shown here is derived from an EMBL/GenBank/DDBJ whole genome shotgun (WGS) entry which is preliminary data.</text>
</comment>
<gene>
    <name evidence="7" type="ORF">NN4_36010</name>
</gene>
<keyword evidence="8" id="KW-1185">Reference proteome</keyword>
<evidence type="ECO:0000259" key="6">
    <source>
        <dbReference type="Pfam" id="PF01850"/>
    </source>
</evidence>
<evidence type="ECO:0000256" key="4">
    <source>
        <dbReference type="ARBA" id="ARBA00022801"/>
    </source>
</evidence>
<feature type="domain" description="PIN" evidence="6">
    <location>
        <begin position="4"/>
        <end position="112"/>
    </location>
</feature>
<dbReference type="CDD" id="cd09872">
    <property type="entry name" value="PIN_Sll0205-like"/>
    <property type="match status" value="1"/>
</dbReference>
<reference evidence="7 8" key="1">
    <citation type="submission" date="2019-07" db="EMBL/GenBank/DDBJ databases">
        <title>Whole genome shotgun sequence of Nocardia ninae NBRC 108245.</title>
        <authorList>
            <person name="Hosoyama A."/>
            <person name="Uohara A."/>
            <person name="Ohji S."/>
            <person name="Ichikawa N."/>
        </authorList>
    </citation>
    <scope>NUCLEOTIDE SEQUENCE [LARGE SCALE GENOMIC DNA]</scope>
    <source>
        <strain evidence="7 8">NBRC 108245</strain>
    </source>
</reference>
<evidence type="ECO:0000313" key="7">
    <source>
        <dbReference type="EMBL" id="GEM39082.1"/>
    </source>
</evidence>
<dbReference type="InterPro" id="IPR052919">
    <property type="entry name" value="TA_system_RNase"/>
</dbReference>
<evidence type="ECO:0000256" key="1">
    <source>
        <dbReference type="ARBA" id="ARBA00022649"/>
    </source>
</evidence>
<protein>
    <submittedName>
        <fullName evidence="7">Twitching motility protein PilT</fullName>
    </submittedName>
</protein>
<dbReference type="EMBL" id="BJXA01000021">
    <property type="protein sequence ID" value="GEM39082.1"/>
    <property type="molecule type" value="Genomic_DNA"/>
</dbReference>
<dbReference type="Proteomes" id="UP000321424">
    <property type="component" value="Unassembled WGS sequence"/>
</dbReference>
<evidence type="ECO:0000256" key="3">
    <source>
        <dbReference type="ARBA" id="ARBA00022723"/>
    </source>
</evidence>
<dbReference type="Pfam" id="PF01850">
    <property type="entry name" value="PIN"/>
    <property type="match status" value="1"/>
</dbReference>
<organism evidence="7 8">
    <name type="scientific">Nocardia ninae NBRC 108245</name>
    <dbReference type="NCBI Taxonomy" id="1210091"/>
    <lineage>
        <taxon>Bacteria</taxon>
        <taxon>Bacillati</taxon>
        <taxon>Actinomycetota</taxon>
        <taxon>Actinomycetes</taxon>
        <taxon>Mycobacteriales</taxon>
        <taxon>Nocardiaceae</taxon>
        <taxon>Nocardia</taxon>
    </lineage>
</organism>